<dbReference type="Proteomes" id="UP000657385">
    <property type="component" value="Unassembled WGS sequence"/>
</dbReference>
<gene>
    <name evidence="2" type="ORF">I2501_09805</name>
</gene>
<reference evidence="2" key="1">
    <citation type="submission" date="2020-11" db="EMBL/GenBank/DDBJ databases">
        <title>Isolation and identification of active actinomycetes.</title>
        <authorList>
            <person name="Yu B."/>
        </authorList>
    </citation>
    <scope>NUCLEOTIDE SEQUENCE</scope>
    <source>
        <strain evidence="2">NEAU-YB345</strain>
    </source>
</reference>
<dbReference type="SUPFAM" id="SSF48452">
    <property type="entry name" value="TPR-like"/>
    <property type="match status" value="1"/>
</dbReference>
<protein>
    <recommendedName>
        <fullName evidence="4">NsdA</fullName>
    </recommendedName>
</protein>
<sequence length="440" mass="48167">MTESMPTPGLPSRLLADPEMIAACKVRDFADIFRLAKVKAGFYPSRIARLCELTPSRVGEVIAGSRKITNMTVIERIADGLRIPGHMVGLTPRDWEQPTPSRATESSTPTTVVAATVVAATDPTPPSRELDDILAIAAGTRATPAVLRSLQSSIEDYWRRDDEHGGEALRPAVLGQLGYVLEILRDATDPNFRRSLHGIAAELARLAGWTYFDARQYSAARGYFTDALRLAREINDRPFIANVLSCLSLQATYEDKDQDAITLAQAAQDSARLYGGTPRLMAMLSMREAFGHASARDQAATHLAIEDAHHHFSRINPGDDDPAWVQYFDQTKLTVDTGIALSQLGDATAAQPLIEQALRSEPVTNLRGRAFHSFWLARTQLQAQELELACTTAGAALDLAAEAASPRVFAHLQEFRQSLAPYRSAQPVAELSARIRDIVR</sequence>
<evidence type="ECO:0000313" key="2">
    <source>
        <dbReference type="EMBL" id="MBF9068331.1"/>
    </source>
</evidence>
<organism evidence="2 3">
    <name type="scientific">Streptacidiphilus fuscans</name>
    <dbReference type="NCBI Taxonomy" id="2789292"/>
    <lineage>
        <taxon>Bacteria</taxon>
        <taxon>Bacillati</taxon>
        <taxon>Actinomycetota</taxon>
        <taxon>Actinomycetes</taxon>
        <taxon>Kitasatosporales</taxon>
        <taxon>Streptomycetaceae</taxon>
        <taxon>Streptacidiphilus</taxon>
    </lineage>
</organism>
<dbReference type="InterPro" id="IPR011990">
    <property type="entry name" value="TPR-like_helical_dom_sf"/>
</dbReference>
<accession>A0A931FE72</accession>
<proteinExistence type="predicted"/>
<dbReference type="EMBL" id="JADPRT010000003">
    <property type="protein sequence ID" value="MBF9068331.1"/>
    <property type="molecule type" value="Genomic_DNA"/>
</dbReference>
<keyword evidence="3" id="KW-1185">Reference proteome</keyword>
<evidence type="ECO:0008006" key="4">
    <source>
        <dbReference type="Google" id="ProtNLM"/>
    </source>
</evidence>
<feature type="compositionally biased region" description="Polar residues" evidence="1">
    <location>
        <begin position="98"/>
        <end position="107"/>
    </location>
</feature>
<evidence type="ECO:0000256" key="1">
    <source>
        <dbReference type="SAM" id="MobiDB-lite"/>
    </source>
</evidence>
<name>A0A931FE72_9ACTN</name>
<evidence type="ECO:0000313" key="3">
    <source>
        <dbReference type="Proteomes" id="UP000657385"/>
    </source>
</evidence>
<feature type="region of interest" description="Disordered" evidence="1">
    <location>
        <begin position="90"/>
        <end position="109"/>
    </location>
</feature>
<dbReference type="RefSeq" id="WP_196193474.1">
    <property type="nucleotide sequence ID" value="NZ_JADPRT010000003.1"/>
</dbReference>
<comment type="caution">
    <text evidence="2">The sequence shown here is derived from an EMBL/GenBank/DDBJ whole genome shotgun (WGS) entry which is preliminary data.</text>
</comment>
<dbReference type="AlphaFoldDB" id="A0A931FE72"/>
<dbReference type="Gene3D" id="1.25.40.10">
    <property type="entry name" value="Tetratricopeptide repeat domain"/>
    <property type="match status" value="1"/>
</dbReference>